<dbReference type="InterPro" id="IPR011051">
    <property type="entry name" value="RmlC_Cupin_sf"/>
</dbReference>
<keyword evidence="3" id="KW-0804">Transcription</keyword>
<proteinExistence type="predicted"/>
<dbReference type="InterPro" id="IPR018062">
    <property type="entry name" value="HTH_AraC-typ_CS"/>
</dbReference>
<dbReference type="PROSITE" id="PS01124">
    <property type="entry name" value="HTH_ARAC_FAMILY_2"/>
    <property type="match status" value="1"/>
</dbReference>
<reference evidence="6" key="1">
    <citation type="journal article" date="2014" name="Int. J. Syst. Evol. Microbiol.">
        <title>Complete genome sequence of Corynebacterium casei LMG S-19264T (=DSM 44701T), isolated from a smear-ripened cheese.</title>
        <authorList>
            <consortium name="US DOE Joint Genome Institute (JGI-PGF)"/>
            <person name="Walter F."/>
            <person name="Albersmeier A."/>
            <person name="Kalinowski J."/>
            <person name="Ruckert C."/>
        </authorList>
    </citation>
    <scope>NUCLEOTIDE SEQUENCE</scope>
    <source>
        <strain evidence="6">CCM 7897</strain>
    </source>
</reference>
<evidence type="ECO:0000256" key="1">
    <source>
        <dbReference type="ARBA" id="ARBA00023015"/>
    </source>
</evidence>
<dbReference type="SMART" id="SM00342">
    <property type="entry name" value="HTH_ARAC"/>
    <property type="match status" value="1"/>
</dbReference>
<dbReference type="PANTHER" id="PTHR11019">
    <property type="entry name" value="HTH-TYPE TRANSCRIPTIONAL REGULATOR NIMR"/>
    <property type="match status" value="1"/>
</dbReference>
<dbReference type="Pfam" id="PF12833">
    <property type="entry name" value="HTH_18"/>
    <property type="match status" value="1"/>
</dbReference>
<dbReference type="PROSITE" id="PS00041">
    <property type="entry name" value="HTH_ARAC_FAMILY_1"/>
    <property type="match status" value="1"/>
</dbReference>
<sequence length="276" mass="29770">MPLEAQPAADLAGPRDANGFLADMPVPDRPRRVVAFKAENSRGTGKTPHSHRRGQLLSVLSGSIAVSSGEGTYVVPPERALWIPPDVRHDTRHLSMTQLRTVYVERNAALAMPGRMAVVQVSPLLRCLIDAVTDLPPDYDESAADGRLVSVLLDQIAASPVTPLHLPLPASPALRGVADGLLADPADKRTLEAWAAPLNMSARTLERRFKAETGLSLRAFRRQAKLFRALEMVAAREPVSRISDTLGFEGPSAFIAMFRAAFGVTPGRYLSERAGA</sequence>
<dbReference type="InterPro" id="IPR018060">
    <property type="entry name" value="HTH_AraC"/>
</dbReference>
<evidence type="ECO:0000313" key="6">
    <source>
        <dbReference type="EMBL" id="GGF54115.1"/>
    </source>
</evidence>
<keyword evidence="1" id="KW-0805">Transcription regulation</keyword>
<dbReference type="AlphaFoldDB" id="A0A917BRD4"/>
<feature type="region of interest" description="Disordered" evidence="4">
    <location>
        <begin position="1"/>
        <end position="24"/>
    </location>
</feature>
<evidence type="ECO:0000313" key="7">
    <source>
        <dbReference type="Proteomes" id="UP000606044"/>
    </source>
</evidence>
<protein>
    <submittedName>
        <fullName evidence="6">AraC family transcriptional regulator</fullName>
    </submittedName>
</protein>
<keyword evidence="2" id="KW-0238">DNA-binding</keyword>
<dbReference type="GO" id="GO:0003700">
    <property type="term" value="F:DNA-binding transcription factor activity"/>
    <property type="evidence" value="ECO:0007669"/>
    <property type="project" value="InterPro"/>
</dbReference>
<dbReference type="Gene3D" id="2.60.120.10">
    <property type="entry name" value="Jelly Rolls"/>
    <property type="match status" value="1"/>
</dbReference>
<reference evidence="6" key="2">
    <citation type="submission" date="2020-09" db="EMBL/GenBank/DDBJ databases">
        <authorList>
            <person name="Sun Q."/>
            <person name="Sedlacek I."/>
        </authorList>
    </citation>
    <scope>NUCLEOTIDE SEQUENCE</scope>
    <source>
        <strain evidence="6">CCM 7897</strain>
    </source>
</reference>
<evidence type="ECO:0000256" key="4">
    <source>
        <dbReference type="SAM" id="MobiDB-lite"/>
    </source>
</evidence>
<dbReference type="InterPro" id="IPR003313">
    <property type="entry name" value="AraC-bd"/>
</dbReference>
<accession>A0A917BRD4</accession>
<dbReference type="CDD" id="cd06124">
    <property type="entry name" value="cupin_NimR-like_N"/>
    <property type="match status" value="1"/>
</dbReference>
<dbReference type="SUPFAM" id="SSF46689">
    <property type="entry name" value="Homeodomain-like"/>
    <property type="match status" value="1"/>
</dbReference>
<feature type="domain" description="HTH araC/xylS-type" evidence="5">
    <location>
        <begin position="175"/>
        <end position="272"/>
    </location>
</feature>
<dbReference type="Proteomes" id="UP000606044">
    <property type="component" value="Unassembled WGS sequence"/>
</dbReference>
<dbReference type="Pfam" id="PF02311">
    <property type="entry name" value="AraC_binding"/>
    <property type="match status" value="1"/>
</dbReference>
<evidence type="ECO:0000259" key="5">
    <source>
        <dbReference type="PROSITE" id="PS01124"/>
    </source>
</evidence>
<gene>
    <name evidence="6" type="ORF">GCM10007301_12000</name>
</gene>
<dbReference type="EMBL" id="BMCT01000001">
    <property type="protein sequence ID" value="GGF54115.1"/>
    <property type="molecule type" value="Genomic_DNA"/>
</dbReference>
<dbReference type="SUPFAM" id="SSF51182">
    <property type="entry name" value="RmlC-like cupins"/>
    <property type="match status" value="1"/>
</dbReference>
<dbReference type="PANTHER" id="PTHR11019:SF199">
    <property type="entry name" value="HTH-TYPE TRANSCRIPTIONAL REGULATOR NIMR"/>
    <property type="match status" value="1"/>
</dbReference>
<name>A0A917BRD4_9HYPH</name>
<keyword evidence="7" id="KW-1185">Reference proteome</keyword>
<dbReference type="Gene3D" id="1.10.10.60">
    <property type="entry name" value="Homeodomain-like"/>
    <property type="match status" value="1"/>
</dbReference>
<evidence type="ECO:0000256" key="2">
    <source>
        <dbReference type="ARBA" id="ARBA00023125"/>
    </source>
</evidence>
<dbReference type="GO" id="GO:0043565">
    <property type="term" value="F:sequence-specific DNA binding"/>
    <property type="evidence" value="ECO:0007669"/>
    <property type="project" value="InterPro"/>
</dbReference>
<dbReference type="InterPro" id="IPR009057">
    <property type="entry name" value="Homeodomain-like_sf"/>
</dbReference>
<evidence type="ECO:0000256" key="3">
    <source>
        <dbReference type="ARBA" id="ARBA00023163"/>
    </source>
</evidence>
<dbReference type="InterPro" id="IPR014710">
    <property type="entry name" value="RmlC-like_jellyroll"/>
</dbReference>
<dbReference type="RefSeq" id="WP_188576285.1">
    <property type="nucleotide sequence ID" value="NZ_BMCT01000001.1"/>
</dbReference>
<organism evidence="6 7">
    <name type="scientific">Azorhizobium oxalatiphilum</name>
    <dbReference type="NCBI Taxonomy" id="980631"/>
    <lineage>
        <taxon>Bacteria</taxon>
        <taxon>Pseudomonadati</taxon>
        <taxon>Pseudomonadota</taxon>
        <taxon>Alphaproteobacteria</taxon>
        <taxon>Hyphomicrobiales</taxon>
        <taxon>Xanthobacteraceae</taxon>
        <taxon>Azorhizobium</taxon>
    </lineage>
</organism>
<comment type="caution">
    <text evidence="6">The sequence shown here is derived from an EMBL/GenBank/DDBJ whole genome shotgun (WGS) entry which is preliminary data.</text>
</comment>